<keyword evidence="1" id="KW-1133">Transmembrane helix</keyword>
<organism evidence="3 4">
    <name type="scientific">Amedibacterium intestinale</name>
    <dbReference type="NCBI Taxonomy" id="2583452"/>
    <lineage>
        <taxon>Bacteria</taxon>
        <taxon>Bacillati</taxon>
        <taxon>Bacillota</taxon>
        <taxon>Erysipelotrichia</taxon>
        <taxon>Erysipelotrichales</taxon>
        <taxon>Erysipelotrichaceae</taxon>
        <taxon>Amedibacterium</taxon>
    </lineage>
</organism>
<proteinExistence type="predicted"/>
<dbReference type="KEGG" id="aarg:Aargi30884_26530"/>
<feature type="domain" description="Uncharacterized protein YyaB-like PH" evidence="2">
    <location>
        <begin position="64"/>
        <end position="131"/>
    </location>
</feature>
<sequence>MKQFKGKNAIWFVMSFLIYNLLPLLLIGKELNISNKFVIITLLILYYCGNLIVLPFMLRNRVELFDDYFMFYYGFGKQKIYIKDIKEIKKSHNPIASSANSFDRIYIATNQTELYISLRKNDEFIQMIKDKISQ</sequence>
<dbReference type="EMBL" id="AP019695">
    <property type="protein sequence ID" value="BBK23750.1"/>
    <property type="molecule type" value="Genomic_DNA"/>
</dbReference>
<keyword evidence="4" id="KW-1185">Reference proteome</keyword>
<keyword evidence="1" id="KW-0812">Transmembrane</keyword>
<protein>
    <recommendedName>
        <fullName evidence="2">Uncharacterized protein YyaB-like PH domain-containing protein</fullName>
    </recommendedName>
</protein>
<reference evidence="4" key="1">
    <citation type="submission" date="2019-05" db="EMBL/GenBank/DDBJ databases">
        <title>Complete genome sequencing of Absiella argi strain JCM 30884.</title>
        <authorList>
            <person name="Sakamoto M."/>
            <person name="Murakami T."/>
            <person name="Mori H."/>
        </authorList>
    </citation>
    <scope>NUCLEOTIDE SEQUENCE [LARGE SCALE GENOMIC DNA]</scope>
    <source>
        <strain evidence="4">JCM 30884</strain>
    </source>
</reference>
<name>A0A6N4TL19_9FIRM</name>
<dbReference type="InterPro" id="IPR009589">
    <property type="entry name" value="PH_YyaB-like"/>
</dbReference>
<dbReference type="Proteomes" id="UP000464754">
    <property type="component" value="Chromosome"/>
</dbReference>
<accession>A0A6N4TL19</accession>
<feature type="transmembrane region" description="Helical" evidence="1">
    <location>
        <begin position="39"/>
        <end position="58"/>
    </location>
</feature>
<feature type="transmembrane region" description="Helical" evidence="1">
    <location>
        <begin position="9"/>
        <end position="27"/>
    </location>
</feature>
<keyword evidence="1" id="KW-0472">Membrane</keyword>
<dbReference type="GO" id="GO:0030153">
    <property type="term" value="P:bacteriocin immunity"/>
    <property type="evidence" value="ECO:0007669"/>
    <property type="project" value="InterPro"/>
</dbReference>
<dbReference type="Pfam" id="PF06713">
    <property type="entry name" value="bPH_4"/>
    <property type="match status" value="1"/>
</dbReference>
<dbReference type="AlphaFoldDB" id="A0A6N4TL19"/>
<gene>
    <name evidence="3" type="ORF">Aargi30884_26530</name>
</gene>
<evidence type="ECO:0000256" key="1">
    <source>
        <dbReference type="SAM" id="Phobius"/>
    </source>
</evidence>
<evidence type="ECO:0000259" key="2">
    <source>
        <dbReference type="Pfam" id="PF06713"/>
    </source>
</evidence>
<evidence type="ECO:0000313" key="4">
    <source>
        <dbReference type="Proteomes" id="UP000464754"/>
    </source>
</evidence>
<dbReference type="RefSeq" id="WP_158572220.1">
    <property type="nucleotide sequence ID" value="NZ_AP019695.1"/>
</dbReference>
<evidence type="ECO:0000313" key="3">
    <source>
        <dbReference type="EMBL" id="BBK23750.1"/>
    </source>
</evidence>